<comment type="function">
    <text evidence="8">Probably functions as a manganese efflux pump.</text>
</comment>
<feature type="transmembrane region" description="Helical" evidence="8">
    <location>
        <begin position="137"/>
        <end position="157"/>
    </location>
</feature>
<dbReference type="OrthoDB" id="9811590at2"/>
<dbReference type="InterPro" id="IPR003810">
    <property type="entry name" value="Mntp/YtaF"/>
</dbReference>
<comment type="caution">
    <text evidence="9">The sequence shown here is derived from an EMBL/GenBank/DDBJ whole genome shotgun (WGS) entry which is preliminary data.</text>
</comment>
<dbReference type="GO" id="GO:0005886">
    <property type="term" value="C:plasma membrane"/>
    <property type="evidence" value="ECO:0007669"/>
    <property type="project" value="UniProtKB-SubCell"/>
</dbReference>
<evidence type="ECO:0000256" key="4">
    <source>
        <dbReference type="ARBA" id="ARBA00022989"/>
    </source>
</evidence>
<evidence type="ECO:0000256" key="3">
    <source>
        <dbReference type="ARBA" id="ARBA00022692"/>
    </source>
</evidence>
<gene>
    <name evidence="8" type="primary">mntP</name>
    <name evidence="9" type="ORF">BFC18_12445</name>
</gene>
<comment type="subcellular location">
    <subcellularLocation>
        <location evidence="8">Cell membrane</location>
        <topology evidence="8">Multi-pass membrane protein</topology>
    </subcellularLocation>
</comment>
<organism evidence="9 10">
    <name type="scientific">Alteromonas confluentis</name>
    <dbReference type="NCBI Taxonomy" id="1656094"/>
    <lineage>
        <taxon>Bacteria</taxon>
        <taxon>Pseudomonadati</taxon>
        <taxon>Pseudomonadota</taxon>
        <taxon>Gammaproteobacteria</taxon>
        <taxon>Alteromonadales</taxon>
        <taxon>Alteromonadaceae</taxon>
        <taxon>Alteromonas/Salinimonas group</taxon>
        <taxon>Alteromonas</taxon>
    </lineage>
</organism>
<keyword evidence="5 8" id="KW-0406">Ion transport</keyword>
<protein>
    <recommendedName>
        <fullName evidence="8">Putative manganese efflux pump MntP</fullName>
    </recommendedName>
</protein>
<feature type="transmembrane region" description="Helical" evidence="8">
    <location>
        <begin position="35"/>
        <end position="58"/>
    </location>
</feature>
<dbReference type="RefSeq" id="WP_070125729.1">
    <property type="nucleotide sequence ID" value="NZ_MDHN01000028.1"/>
</dbReference>
<evidence type="ECO:0000256" key="1">
    <source>
        <dbReference type="ARBA" id="ARBA00022448"/>
    </source>
</evidence>
<dbReference type="Proteomes" id="UP000175691">
    <property type="component" value="Unassembled WGS sequence"/>
</dbReference>
<sequence length="190" mass="19514">MSLINLILIAFAMSTDAFAAAIGKGSRLSAPRLFNALKLGLLFGVIEGVTPVIGWAIGSAGQSYIEQIDHWVAFGLLFMLGAHMIYASLNGDDDESEDTGPVKSSVLGTALTAVGTSIDAMAVGVSFAFLDVNIAVAALLIGLATFIMVTIGALLGQRLGNLVGERAEAIGGVVLITVGSFILYSHLSAA</sequence>
<evidence type="ECO:0000256" key="5">
    <source>
        <dbReference type="ARBA" id="ARBA00023065"/>
    </source>
</evidence>
<comment type="similarity">
    <text evidence="8">Belongs to the MntP (TC 9.B.29) family.</text>
</comment>
<dbReference type="STRING" id="1656094.BFC18_12445"/>
<keyword evidence="10" id="KW-1185">Reference proteome</keyword>
<evidence type="ECO:0000313" key="9">
    <source>
        <dbReference type="EMBL" id="OFC70657.1"/>
    </source>
</evidence>
<dbReference type="PANTHER" id="PTHR35529">
    <property type="entry name" value="MANGANESE EFFLUX PUMP MNTP-RELATED"/>
    <property type="match status" value="1"/>
</dbReference>
<evidence type="ECO:0000256" key="8">
    <source>
        <dbReference type="HAMAP-Rule" id="MF_01521"/>
    </source>
</evidence>
<proteinExistence type="inferred from homology"/>
<keyword evidence="6 8" id="KW-0472">Membrane</keyword>
<dbReference type="HAMAP" id="MF_01521">
    <property type="entry name" value="MntP_pump"/>
    <property type="match status" value="1"/>
</dbReference>
<keyword evidence="2 8" id="KW-1003">Cell membrane</keyword>
<keyword evidence="3 8" id="KW-0812">Transmembrane</keyword>
<keyword evidence="4 8" id="KW-1133">Transmembrane helix</keyword>
<dbReference type="AlphaFoldDB" id="A0A1E7ZAY9"/>
<evidence type="ECO:0000256" key="7">
    <source>
        <dbReference type="ARBA" id="ARBA00023211"/>
    </source>
</evidence>
<accession>A0A1E7ZAY9</accession>
<dbReference type="GO" id="GO:0005384">
    <property type="term" value="F:manganese ion transmembrane transporter activity"/>
    <property type="evidence" value="ECO:0007669"/>
    <property type="project" value="UniProtKB-UniRule"/>
</dbReference>
<evidence type="ECO:0000256" key="6">
    <source>
        <dbReference type="ARBA" id="ARBA00023136"/>
    </source>
</evidence>
<evidence type="ECO:0000313" key="10">
    <source>
        <dbReference type="Proteomes" id="UP000175691"/>
    </source>
</evidence>
<evidence type="ECO:0000256" key="2">
    <source>
        <dbReference type="ARBA" id="ARBA00022475"/>
    </source>
</evidence>
<dbReference type="Pfam" id="PF02659">
    <property type="entry name" value="Mntp"/>
    <property type="match status" value="1"/>
</dbReference>
<dbReference type="EMBL" id="MDHN01000028">
    <property type="protein sequence ID" value="OFC70657.1"/>
    <property type="molecule type" value="Genomic_DNA"/>
</dbReference>
<dbReference type="PANTHER" id="PTHR35529:SF1">
    <property type="entry name" value="MANGANESE EFFLUX PUMP MNTP-RELATED"/>
    <property type="match status" value="1"/>
</dbReference>
<feature type="transmembrane region" description="Helical" evidence="8">
    <location>
        <begin position="109"/>
        <end position="130"/>
    </location>
</feature>
<feature type="transmembrane region" description="Helical" evidence="8">
    <location>
        <begin position="169"/>
        <end position="187"/>
    </location>
</feature>
<reference evidence="9 10" key="1">
    <citation type="submission" date="2016-08" db="EMBL/GenBank/DDBJ databases">
        <authorList>
            <person name="Seilhamer J.J."/>
        </authorList>
    </citation>
    <scope>NUCLEOTIDE SEQUENCE [LARGE SCALE GENOMIC DNA]</scope>
    <source>
        <strain evidence="9 10">KCTC 42603</strain>
    </source>
</reference>
<dbReference type="InterPro" id="IPR022929">
    <property type="entry name" value="Put_MntP"/>
</dbReference>
<name>A0A1E7ZAY9_9ALTE</name>
<feature type="transmembrane region" description="Helical" evidence="8">
    <location>
        <begin position="70"/>
        <end position="89"/>
    </location>
</feature>
<keyword evidence="1 8" id="KW-0813">Transport</keyword>
<keyword evidence="7 8" id="KW-0464">Manganese</keyword>